<dbReference type="AlphaFoldDB" id="A0A9Y2IBF3"/>
<dbReference type="KEGG" id="acab:QRX50_35010"/>
<dbReference type="RefSeq" id="WP_285967385.1">
    <property type="nucleotide sequence ID" value="NZ_CP127294.1"/>
</dbReference>
<dbReference type="EMBL" id="CP127294">
    <property type="protein sequence ID" value="WIX76637.1"/>
    <property type="molecule type" value="Genomic_DNA"/>
</dbReference>
<name>A0A9Y2IBF3_9PSEU</name>
<evidence type="ECO:0000313" key="2">
    <source>
        <dbReference type="Proteomes" id="UP001236014"/>
    </source>
</evidence>
<dbReference type="Proteomes" id="UP001236014">
    <property type="component" value="Chromosome"/>
</dbReference>
<dbReference type="Pfam" id="PF05593">
    <property type="entry name" value="RHS_repeat"/>
    <property type="match status" value="1"/>
</dbReference>
<gene>
    <name evidence="1" type="ORF">QRX50_35010</name>
</gene>
<sequence>MPRGSARSQALHWREKEGVDRRRRLTQGTGDTRQTFTYDGEGDIATATDASGHVSSYTYDADGNLLLTKDATGTTLTLNDLELFRATGTSSTVGTRFYTFNGQPVAERNITTGLSSARRHEPCPRCTWPSGCTGLSWTNWVVKARSTGPGQSWTEHRCARKKGDP</sequence>
<organism evidence="1 2">
    <name type="scientific">Amycolatopsis carbonis</name>
    <dbReference type="NCBI Taxonomy" id="715471"/>
    <lineage>
        <taxon>Bacteria</taxon>
        <taxon>Bacillati</taxon>
        <taxon>Actinomycetota</taxon>
        <taxon>Actinomycetes</taxon>
        <taxon>Pseudonocardiales</taxon>
        <taxon>Pseudonocardiaceae</taxon>
        <taxon>Amycolatopsis</taxon>
    </lineage>
</organism>
<keyword evidence="2" id="KW-1185">Reference proteome</keyword>
<accession>A0A9Y2IBF3</accession>
<dbReference type="Gene3D" id="2.180.10.10">
    <property type="entry name" value="RHS repeat-associated core"/>
    <property type="match status" value="1"/>
</dbReference>
<proteinExistence type="predicted"/>
<dbReference type="InterPro" id="IPR031325">
    <property type="entry name" value="RHS_repeat"/>
</dbReference>
<dbReference type="NCBIfam" id="TIGR01643">
    <property type="entry name" value="YD_repeat_2x"/>
    <property type="match status" value="1"/>
</dbReference>
<reference evidence="1 2" key="1">
    <citation type="submission" date="2023-06" db="EMBL/GenBank/DDBJ databases">
        <authorList>
            <person name="Oyuntsetseg B."/>
            <person name="Kim S.B."/>
        </authorList>
    </citation>
    <scope>NUCLEOTIDE SEQUENCE [LARGE SCALE GENOMIC DNA]</scope>
    <source>
        <strain evidence="1 2">2-15</strain>
    </source>
</reference>
<evidence type="ECO:0000313" key="1">
    <source>
        <dbReference type="EMBL" id="WIX76637.1"/>
    </source>
</evidence>
<protein>
    <submittedName>
        <fullName evidence="1">RHS repeat protein</fullName>
    </submittedName>
</protein>
<dbReference type="InterPro" id="IPR006530">
    <property type="entry name" value="YD"/>
</dbReference>